<reference evidence="2" key="1">
    <citation type="submission" date="2023-06" db="EMBL/GenBank/DDBJ databases">
        <authorList>
            <person name="Noh H."/>
        </authorList>
    </citation>
    <scope>NUCLEOTIDE SEQUENCE</scope>
    <source>
        <strain evidence="2">DUCC20226</strain>
    </source>
</reference>
<protein>
    <submittedName>
        <fullName evidence="2">Uncharacterized protein</fullName>
    </submittedName>
</protein>
<evidence type="ECO:0000313" key="2">
    <source>
        <dbReference type="EMBL" id="KAK2614158.1"/>
    </source>
</evidence>
<keyword evidence="1" id="KW-1133">Transmembrane helix</keyword>
<dbReference type="EMBL" id="JAUJFL010000001">
    <property type="protein sequence ID" value="KAK2614158.1"/>
    <property type="molecule type" value="Genomic_DNA"/>
</dbReference>
<keyword evidence="1" id="KW-0472">Membrane</keyword>
<keyword evidence="3" id="KW-1185">Reference proteome</keyword>
<proteinExistence type="predicted"/>
<sequence length="408" mass="45903">MYDKVLEFLEASKESGRRDSTNISPRLRAQLLLAVVVGNLRISTGRRISMFSQWDAETNRRRLSIGDILKDNTWTRIMTMIDEDESDIAWHGGKVLLSTKLKAILNSQASFGATIGAPILFFIGGFIYTILGIENGSLQGDDTVHALAFGMWWMTVPHLAIVSCAMLASPSPSALQGIVWDGGAIASRERSERGSWDLMKTKVESYAAGRWIANKTGRYQLLNSMYDGQFKTVTLWNRGPNKKRWVDEAIRDYAASFEEHGDRLRPPQEIRKRLDLDLGDQFMIMVGSAVLLILPSLLALLTSYNMPRKGISCRSGTYLIYGITQVIECIFWVWEGRLKRMYGERWSEARTRAKTINWCGQTFVGFFAVFTAVVGTLMQLLGVYRTCACKVLSFSFVRQRTLPTGSNG</sequence>
<feature type="transmembrane region" description="Helical" evidence="1">
    <location>
        <begin position="151"/>
        <end position="168"/>
    </location>
</feature>
<organism evidence="2 3">
    <name type="scientific">Phomopsis amygdali</name>
    <name type="common">Fusicoccum amygdali</name>
    <dbReference type="NCBI Taxonomy" id="1214568"/>
    <lineage>
        <taxon>Eukaryota</taxon>
        <taxon>Fungi</taxon>
        <taxon>Dikarya</taxon>
        <taxon>Ascomycota</taxon>
        <taxon>Pezizomycotina</taxon>
        <taxon>Sordariomycetes</taxon>
        <taxon>Sordariomycetidae</taxon>
        <taxon>Diaporthales</taxon>
        <taxon>Diaporthaceae</taxon>
        <taxon>Diaporthe</taxon>
    </lineage>
</organism>
<gene>
    <name evidence="2" type="ORF">N8I77_001009</name>
</gene>
<comment type="caution">
    <text evidence="2">The sequence shown here is derived from an EMBL/GenBank/DDBJ whole genome shotgun (WGS) entry which is preliminary data.</text>
</comment>
<evidence type="ECO:0000313" key="3">
    <source>
        <dbReference type="Proteomes" id="UP001265746"/>
    </source>
</evidence>
<feature type="transmembrane region" description="Helical" evidence="1">
    <location>
        <begin position="282"/>
        <end position="304"/>
    </location>
</feature>
<name>A0AAD9SQQ1_PHOAM</name>
<feature type="transmembrane region" description="Helical" evidence="1">
    <location>
        <begin position="109"/>
        <end position="131"/>
    </location>
</feature>
<feature type="transmembrane region" description="Helical" evidence="1">
    <location>
        <begin position="316"/>
        <end position="334"/>
    </location>
</feature>
<evidence type="ECO:0000256" key="1">
    <source>
        <dbReference type="SAM" id="Phobius"/>
    </source>
</evidence>
<dbReference type="AlphaFoldDB" id="A0AAD9SQQ1"/>
<accession>A0AAD9SQQ1</accession>
<dbReference type="Proteomes" id="UP001265746">
    <property type="component" value="Unassembled WGS sequence"/>
</dbReference>
<feature type="transmembrane region" description="Helical" evidence="1">
    <location>
        <begin position="355"/>
        <end position="381"/>
    </location>
</feature>
<keyword evidence="1" id="KW-0812">Transmembrane</keyword>